<protein>
    <submittedName>
        <fullName evidence="1">Uncharacterized protein</fullName>
    </submittedName>
</protein>
<organism evidence="1 2">
    <name type="scientific">Potamilus streckersoni</name>
    <dbReference type="NCBI Taxonomy" id="2493646"/>
    <lineage>
        <taxon>Eukaryota</taxon>
        <taxon>Metazoa</taxon>
        <taxon>Spiralia</taxon>
        <taxon>Lophotrochozoa</taxon>
        <taxon>Mollusca</taxon>
        <taxon>Bivalvia</taxon>
        <taxon>Autobranchia</taxon>
        <taxon>Heteroconchia</taxon>
        <taxon>Palaeoheterodonta</taxon>
        <taxon>Unionida</taxon>
        <taxon>Unionoidea</taxon>
        <taxon>Unionidae</taxon>
        <taxon>Ambleminae</taxon>
        <taxon>Lampsilini</taxon>
        <taxon>Potamilus</taxon>
    </lineage>
</organism>
<dbReference type="Proteomes" id="UP001195483">
    <property type="component" value="Unassembled WGS sequence"/>
</dbReference>
<keyword evidence="2" id="KW-1185">Reference proteome</keyword>
<evidence type="ECO:0000313" key="1">
    <source>
        <dbReference type="EMBL" id="KAK3577717.1"/>
    </source>
</evidence>
<dbReference type="EMBL" id="JAEAOA010002217">
    <property type="protein sequence ID" value="KAK3577717.1"/>
    <property type="molecule type" value="Genomic_DNA"/>
</dbReference>
<reference evidence="1" key="3">
    <citation type="submission" date="2023-05" db="EMBL/GenBank/DDBJ databases">
        <authorList>
            <person name="Smith C.H."/>
        </authorList>
    </citation>
    <scope>NUCLEOTIDE SEQUENCE</scope>
    <source>
        <strain evidence="1">CHS0354</strain>
        <tissue evidence="1">Mantle</tissue>
    </source>
</reference>
<accession>A0AAE0RQF6</accession>
<comment type="caution">
    <text evidence="1">The sequence shown here is derived from an EMBL/GenBank/DDBJ whole genome shotgun (WGS) entry which is preliminary data.</text>
</comment>
<name>A0AAE0RQF6_9BIVA</name>
<proteinExistence type="predicted"/>
<evidence type="ECO:0000313" key="2">
    <source>
        <dbReference type="Proteomes" id="UP001195483"/>
    </source>
</evidence>
<reference evidence="1" key="2">
    <citation type="journal article" date="2021" name="Genome Biol. Evol.">
        <title>Developing a high-quality reference genome for a parasitic bivalve with doubly uniparental inheritance (Bivalvia: Unionida).</title>
        <authorList>
            <person name="Smith C.H."/>
        </authorList>
    </citation>
    <scope>NUCLEOTIDE SEQUENCE</scope>
    <source>
        <strain evidence="1">CHS0354</strain>
        <tissue evidence="1">Mantle</tissue>
    </source>
</reference>
<gene>
    <name evidence="1" type="ORF">CHS0354_037987</name>
</gene>
<dbReference type="AlphaFoldDB" id="A0AAE0RQF6"/>
<reference evidence="1" key="1">
    <citation type="journal article" date="2021" name="Genome Biol. Evol.">
        <title>A High-Quality Reference Genome for a Parasitic Bivalve with Doubly Uniparental Inheritance (Bivalvia: Unionida).</title>
        <authorList>
            <person name="Smith C.H."/>
        </authorList>
    </citation>
    <scope>NUCLEOTIDE SEQUENCE</scope>
    <source>
        <strain evidence="1">CHS0354</strain>
    </source>
</reference>
<sequence>MLQNIAIYNHDYILVCKITKNMRKNTGWAYDINEYNEFIAKAPGSIFTPHEHCPFLYGPGFVNYRVCTFCLSTFSCSQYHRRRMLIKEMYMTLMTIPLSDTFFRYRINSTMYVLFGINTNNLKSDVSNA</sequence>